<evidence type="ECO:0000256" key="3">
    <source>
        <dbReference type="SAM" id="MobiDB-lite"/>
    </source>
</evidence>
<keyword evidence="2" id="KW-0560">Oxidoreductase</keyword>
<keyword evidence="6" id="KW-1185">Reference proteome</keyword>
<dbReference type="SUPFAM" id="SSF51735">
    <property type="entry name" value="NAD(P)-binding Rossmann-fold domains"/>
    <property type="match status" value="1"/>
</dbReference>
<dbReference type="OrthoDB" id="9984533at2759"/>
<accession>A0A1L7XLP4</accession>
<dbReference type="Gene3D" id="3.90.25.10">
    <property type="entry name" value="UDP-galactose 4-epimerase, domain 1"/>
    <property type="match status" value="1"/>
</dbReference>
<protein>
    <recommendedName>
        <fullName evidence="4">NmrA-like domain-containing protein</fullName>
    </recommendedName>
</protein>
<evidence type="ECO:0000256" key="2">
    <source>
        <dbReference type="ARBA" id="ARBA00023002"/>
    </source>
</evidence>
<sequence length="322" mass="35550">MSEIRKLVVVATPASPLLPSLLHELSHKPDLSATVLTRETSISLPRHSSHSHSHDHDPAHPHTGSEIQHIKIDFSFTELTKHFKSQDAVVCLFSGSDLHLSAMVIDAATAANIKLLIPSEFGLDTSNSKIRELLPPYKTRFEVQEKLQKSGVKWKAIYSGTMLEEAMKTDGVFGIDVMWGSAVVFPGADKLKVAVSTYDDVAKEIISVLEGKDGTEPNEIHTSTFTANLDELVKVVEKELDKTFDRYEGDFNSARKEAKERMQRGYFDGGVALMGRVAVWDSEVGGWEKWSKNENALGWEEKVAKVTQQVRKGEIGGDGCGC</sequence>
<feature type="region of interest" description="Disordered" evidence="3">
    <location>
        <begin position="42"/>
        <end position="64"/>
    </location>
</feature>
<dbReference type="Gene3D" id="3.40.50.720">
    <property type="entry name" value="NAD(P)-binding Rossmann-like Domain"/>
    <property type="match status" value="1"/>
</dbReference>
<proteinExistence type="predicted"/>
<dbReference type="PANTHER" id="PTHR47706">
    <property type="entry name" value="NMRA-LIKE FAMILY PROTEIN"/>
    <property type="match status" value="1"/>
</dbReference>
<reference evidence="5 6" key="1">
    <citation type="submission" date="2016-03" db="EMBL/GenBank/DDBJ databases">
        <authorList>
            <person name="Ploux O."/>
        </authorList>
    </citation>
    <scope>NUCLEOTIDE SEQUENCE [LARGE SCALE GENOMIC DNA]</scope>
    <source>
        <strain evidence="5 6">UAMH 11012</strain>
    </source>
</reference>
<evidence type="ECO:0000313" key="6">
    <source>
        <dbReference type="Proteomes" id="UP000184330"/>
    </source>
</evidence>
<dbReference type="InterPro" id="IPR036291">
    <property type="entry name" value="NAD(P)-bd_dom_sf"/>
</dbReference>
<evidence type="ECO:0000313" key="5">
    <source>
        <dbReference type="EMBL" id="CZR65959.1"/>
    </source>
</evidence>
<evidence type="ECO:0000259" key="4">
    <source>
        <dbReference type="Pfam" id="PF05368"/>
    </source>
</evidence>
<dbReference type="EMBL" id="FJOG01000034">
    <property type="protein sequence ID" value="CZR65959.1"/>
    <property type="molecule type" value="Genomic_DNA"/>
</dbReference>
<feature type="domain" description="NmrA-like" evidence="4">
    <location>
        <begin position="78"/>
        <end position="250"/>
    </location>
</feature>
<dbReference type="Proteomes" id="UP000184330">
    <property type="component" value="Unassembled WGS sequence"/>
</dbReference>
<dbReference type="PANTHER" id="PTHR47706:SF9">
    <property type="entry name" value="NMRA-LIKE DOMAIN-CONTAINING PROTEIN-RELATED"/>
    <property type="match status" value="1"/>
</dbReference>
<dbReference type="Pfam" id="PF05368">
    <property type="entry name" value="NmrA"/>
    <property type="match status" value="1"/>
</dbReference>
<dbReference type="GO" id="GO:0016491">
    <property type="term" value="F:oxidoreductase activity"/>
    <property type="evidence" value="ECO:0007669"/>
    <property type="project" value="UniProtKB-KW"/>
</dbReference>
<gene>
    <name evidence="5" type="ORF">PAC_15859</name>
</gene>
<evidence type="ECO:0000256" key="1">
    <source>
        <dbReference type="ARBA" id="ARBA00022857"/>
    </source>
</evidence>
<name>A0A1L7XLP4_9HELO</name>
<organism evidence="5 6">
    <name type="scientific">Phialocephala subalpina</name>
    <dbReference type="NCBI Taxonomy" id="576137"/>
    <lineage>
        <taxon>Eukaryota</taxon>
        <taxon>Fungi</taxon>
        <taxon>Dikarya</taxon>
        <taxon>Ascomycota</taxon>
        <taxon>Pezizomycotina</taxon>
        <taxon>Leotiomycetes</taxon>
        <taxon>Helotiales</taxon>
        <taxon>Mollisiaceae</taxon>
        <taxon>Phialocephala</taxon>
        <taxon>Phialocephala fortinii species complex</taxon>
    </lineage>
</organism>
<keyword evidence="1" id="KW-0521">NADP</keyword>
<dbReference type="InterPro" id="IPR008030">
    <property type="entry name" value="NmrA-like"/>
</dbReference>
<dbReference type="AlphaFoldDB" id="A0A1L7XLP4"/>
<dbReference type="InterPro" id="IPR051609">
    <property type="entry name" value="NmrA/Isoflavone_reductase-like"/>
</dbReference>